<dbReference type="AlphaFoldDB" id="A0A7Y0L2V9"/>
<proteinExistence type="predicted"/>
<reference evidence="1 2" key="1">
    <citation type="submission" date="2020-04" db="EMBL/GenBank/DDBJ databases">
        <authorList>
            <person name="Zhang R."/>
            <person name="Schippers A."/>
        </authorList>
    </citation>
    <scope>NUCLEOTIDE SEQUENCE [LARGE SCALE GENOMIC DNA]</scope>
    <source>
        <strain evidence="1 2">DSM 109850</strain>
    </source>
</reference>
<evidence type="ECO:0000313" key="2">
    <source>
        <dbReference type="Proteomes" id="UP000533476"/>
    </source>
</evidence>
<keyword evidence="2" id="KW-1185">Reference proteome</keyword>
<gene>
    <name evidence="1" type="ORF">HIJ39_07500</name>
</gene>
<protein>
    <submittedName>
        <fullName evidence="1">Uncharacterized protein</fullName>
    </submittedName>
</protein>
<name>A0A7Y0L2V9_9FIRM</name>
<dbReference type="RefSeq" id="WP_169098273.1">
    <property type="nucleotide sequence ID" value="NZ_JABBVZ010000018.1"/>
</dbReference>
<accession>A0A7Y0L2V9</accession>
<comment type="caution">
    <text evidence="1">The sequence shown here is derived from an EMBL/GenBank/DDBJ whole genome shotgun (WGS) entry which is preliminary data.</text>
</comment>
<organism evidence="1 2">
    <name type="scientific">Sulfobacillus harzensis</name>
    <dbReference type="NCBI Taxonomy" id="2729629"/>
    <lineage>
        <taxon>Bacteria</taxon>
        <taxon>Bacillati</taxon>
        <taxon>Bacillota</taxon>
        <taxon>Clostridia</taxon>
        <taxon>Eubacteriales</taxon>
        <taxon>Clostridiales Family XVII. Incertae Sedis</taxon>
        <taxon>Sulfobacillus</taxon>
    </lineage>
</organism>
<evidence type="ECO:0000313" key="1">
    <source>
        <dbReference type="EMBL" id="NMP22195.1"/>
    </source>
</evidence>
<sequence>MDLQQAAAKWKRNAEAGAQNWHGNAQAFCNGLAKFGLSPAQCASGIGARYNQGITQESPAAFAQAINSTPATKWAENYLKGISR</sequence>
<dbReference type="Proteomes" id="UP000533476">
    <property type="component" value="Unassembled WGS sequence"/>
</dbReference>
<dbReference type="EMBL" id="JABBVZ010000018">
    <property type="protein sequence ID" value="NMP22195.1"/>
    <property type="molecule type" value="Genomic_DNA"/>
</dbReference>